<dbReference type="InterPro" id="IPR006148">
    <property type="entry name" value="Glc/Gal-6P_isomerase"/>
</dbReference>
<reference evidence="5 6" key="3">
    <citation type="journal article" date="2020" name="Int. J. Syst. Evol. Microbiol.">
        <title>Corynebacterium silvaticum sp. nov., a unique group of NTTB corynebacteria in wild boar and roe deer.</title>
        <authorList>
            <person name="Dangel A."/>
            <person name="Berger A."/>
            <person name="Rau J."/>
            <person name="Eisenberg T."/>
            <person name="Kampfer P."/>
            <person name="Margos G."/>
            <person name="Contzen M."/>
            <person name="Busse H.J."/>
            <person name="Konrad R."/>
            <person name="Peters M."/>
            <person name="Sting R."/>
            <person name="Sing A."/>
        </authorList>
    </citation>
    <scope>NUCLEOTIDE SEQUENCE [LARGE SCALE GENOMIC DNA]</scope>
    <source>
        <strain evidence="5 6">PO100/5</strain>
    </source>
</reference>
<dbReference type="CDD" id="cd01399">
    <property type="entry name" value="GlcN6P_deaminase"/>
    <property type="match status" value="1"/>
</dbReference>
<dbReference type="GO" id="GO:0019262">
    <property type="term" value="P:N-acetylneuraminate catabolic process"/>
    <property type="evidence" value="ECO:0007669"/>
    <property type="project" value="UniProtKB-UniRule"/>
</dbReference>
<dbReference type="InterPro" id="IPR004547">
    <property type="entry name" value="Glucosamine6P_isomerase"/>
</dbReference>
<reference evidence="5 6" key="4">
    <citation type="journal article" date="2020" name="PLoS ONE">
        <title>Taxonomic classification of strain PO100/5 shows a broader geographic distribution and genetic markers of the recently described Corynebacterium silvaticum.</title>
        <authorList>
            <person name="Viana M.V.C."/>
            <person name="Profeta R."/>
            <person name="da Silva A.L."/>
            <person name="Hurtado R."/>
            <person name="Cerqueira J.C."/>
            <person name="Ribeiro B.F.S."/>
            <person name="Almeida M.O."/>
            <person name="Morais-Rodrigues F."/>
            <person name="Soares S.C."/>
            <person name="Oliveira M."/>
            <person name="Tavares L."/>
            <person name="Figueiredo H."/>
            <person name="Wattam A.R."/>
            <person name="Barh D."/>
            <person name="Ghosh P."/>
            <person name="Silva A."/>
            <person name="Azevedo V."/>
        </authorList>
    </citation>
    <scope>NUCLEOTIDE SEQUENCE [LARGE SCALE GENOMIC DNA]</scope>
    <source>
        <strain evidence="5 6">PO100/5</strain>
    </source>
</reference>
<dbReference type="SUPFAM" id="SSF100950">
    <property type="entry name" value="NagB/RpiA/CoA transferase-like"/>
    <property type="match status" value="1"/>
</dbReference>
<protein>
    <recommendedName>
        <fullName evidence="3">Glucosamine-6-phosphate deaminase</fullName>
        <ecNumber evidence="3">3.5.99.6</ecNumber>
    </recommendedName>
    <alternativeName>
        <fullName evidence="3">GlcN6P deaminase</fullName>
        <shortName evidence="3">GNPDA</shortName>
    </alternativeName>
    <alternativeName>
        <fullName evidence="3">Glucosamine-6-phosphate isomerase</fullName>
    </alternativeName>
</protein>
<feature type="site" description="Part of the allosteric site" evidence="3">
    <location>
        <position position="154"/>
    </location>
</feature>
<dbReference type="OrthoDB" id="9791139at2"/>
<feature type="active site" description="Proton acceptor; for enolization step" evidence="3">
    <location>
        <position position="65"/>
    </location>
</feature>
<sequence length="259" mass="28405">MEIVITPTHKEAAIIAADIFEGYIRQGKTLGLATGSTPGSTYAELVRRHREEGLSFAQCQAFLLDEYVGLPREHEQTYYQTIRREITSHVDIDDAAVHSPDGTAENPSAAADAYDQSIRDAGGVDVQVLGIGTDGHIAFNEPTSSLVSRTRIKTLHPDTVRDNSRFFDNDESQVPHHVMTQGIGTICEAGHLVMLAFGENKADAVKAMVEGPVSAMIPASALQMHKHVTVLLDEAAASKLENTEYYNYALTHKPEWQKF</sequence>
<keyword evidence="1 3" id="KW-0378">Hydrolase</keyword>
<dbReference type="PANTHER" id="PTHR11280:SF5">
    <property type="entry name" value="GLUCOSAMINE-6-PHOSPHATE ISOMERASE"/>
    <property type="match status" value="1"/>
</dbReference>
<dbReference type="GeneID" id="75008868"/>
<feature type="site" description="Part of the allosteric site" evidence="3">
    <location>
        <position position="153"/>
    </location>
</feature>
<evidence type="ECO:0000313" key="6">
    <source>
        <dbReference type="Proteomes" id="UP000195652"/>
    </source>
</evidence>
<evidence type="ECO:0000256" key="2">
    <source>
        <dbReference type="ARBA" id="ARBA00023277"/>
    </source>
</evidence>
<dbReference type="GO" id="GO:0004342">
    <property type="term" value="F:glucosamine-6-phosphate deaminase activity"/>
    <property type="evidence" value="ECO:0007669"/>
    <property type="project" value="UniProtKB-UniRule"/>
</dbReference>
<dbReference type="Proteomes" id="UP000195652">
    <property type="component" value="Chromosome"/>
</dbReference>
<feature type="active site" description="Proton acceptor; for ring-opening step" evidence="3">
    <location>
        <position position="136"/>
    </location>
</feature>
<dbReference type="GO" id="GO:0005737">
    <property type="term" value="C:cytoplasm"/>
    <property type="evidence" value="ECO:0007669"/>
    <property type="project" value="TreeGrafter"/>
</dbReference>
<gene>
    <name evidence="3 5" type="primary">nagB</name>
    <name evidence="5" type="ORF">CBE74_11680</name>
</gene>
<evidence type="ECO:0000313" key="5">
    <source>
        <dbReference type="EMBL" id="ARU46987.1"/>
    </source>
</evidence>
<dbReference type="HAMAP" id="MF_01241">
    <property type="entry name" value="GlcN6P_deamin"/>
    <property type="match status" value="1"/>
</dbReference>
<dbReference type="InterPro" id="IPR037171">
    <property type="entry name" value="NagB/RpiA_transferase-like"/>
</dbReference>
<comment type="activity regulation">
    <text evidence="3">Allosterically activated by N-acetylglucosamine 6-phosphate (GlcNAc6P).</text>
</comment>
<reference evidence="5 6" key="1">
    <citation type="journal article" date="2014" name="BMC Vet. Res.">
        <title>First report of Corynebacterium pseudotuberculosis from caseous lymphadenitis lesions in Black Alentejano pig (Sus scrofa domesticus).</title>
        <authorList>
            <person name="Oliveira M."/>
            <person name="Barroco C."/>
            <person name="Mottola C."/>
            <person name="Santos R."/>
            <person name="Lemsaddek A."/>
            <person name="Tavares L."/>
            <person name="Semedo-Lemsaddek T."/>
        </authorList>
    </citation>
    <scope>NUCLEOTIDE SEQUENCE [LARGE SCALE GENOMIC DNA]</scope>
    <source>
        <strain evidence="5 6">PO100/5</strain>
    </source>
</reference>
<dbReference type="Pfam" id="PF01182">
    <property type="entry name" value="Glucosamine_iso"/>
    <property type="match status" value="1"/>
</dbReference>
<keyword evidence="2 3" id="KW-0119">Carbohydrate metabolism</keyword>
<dbReference type="KEGG" id="csil:CBE74_11680"/>
<dbReference type="GO" id="GO:0006043">
    <property type="term" value="P:glucosamine catabolic process"/>
    <property type="evidence" value="ECO:0007669"/>
    <property type="project" value="TreeGrafter"/>
</dbReference>
<feature type="active site" description="For ring-opening step" evidence="3">
    <location>
        <position position="134"/>
    </location>
</feature>
<keyword evidence="6" id="KW-1185">Reference proteome</keyword>
<dbReference type="UniPathway" id="UPA00629">
    <property type="reaction ID" value="UER00684"/>
</dbReference>
<reference evidence="5 6" key="2">
    <citation type="journal article" date="2020" name="Antonie Van Leeuwenhoek">
        <title>Phylogenomic characterisation of a novel corynebacterial species pathogenic to animals.</title>
        <authorList>
            <person name="Moller J."/>
            <person name="Musella L."/>
            <person name="Melnikov V."/>
            <person name="Geissdorfer W."/>
            <person name="Burkovski A."/>
            <person name="Sangal V."/>
        </authorList>
    </citation>
    <scope>NUCLEOTIDE SEQUENCE [LARGE SCALE GENOMIC DNA]</scope>
    <source>
        <strain evidence="5 6">PO100/5</strain>
    </source>
</reference>
<evidence type="ECO:0000256" key="3">
    <source>
        <dbReference type="HAMAP-Rule" id="MF_01241"/>
    </source>
</evidence>
<feature type="domain" description="Glucosamine/galactosamine-6-phosphate isomerase" evidence="4">
    <location>
        <begin position="27"/>
        <end position="227"/>
    </location>
</feature>
<evidence type="ECO:0000259" key="4">
    <source>
        <dbReference type="Pfam" id="PF01182"/>
    </source>
</evidence>
<proteinExistence type="inferred from homology"/>
<dbReference type="EMBL" id="CP021417">
    <property type="protein sequence ID" value="ARU46987.1"/>
    <property type="molecule type" value="Genomic_DNA"/>
</dbReference>
<accession>A0A7Y4LIM7</accession>
<feature type="active site" description="For ring-opening step" evidence="3">
    <location>
        <position position="141"/>
    </location>
</feature>
<dbReference type="GO" id="GO:0005975">
    <property type="term" value="P:carbohydrate metabolic process"/>
    <property type="evidence" value="ECO:0007669"/>
    <property type="project" value="InterPro"/>
</dbReference>
<comment type="catalytic activity">
    <reaction evidence="3">
        <text>alpha-D-glucosamine 6-phosphate + H2O = beta-D-fructose 6-phosphate + NH4(+)</text>
        <dbReference type="Rhea" id="RHEA:12172"/>
        <dbReference type="ChEBI" id="CHEBI:15377"/>
        <dbReference type="ChEBI" id="CHEBI:28938"/>
        <dbReference type="ChEBI" id="CHEBI:57634"/>
        <dbReference type="ChEBI" id="CHEBI:75989"/>
        <dbReference type="EC" id="3.5.99.6"/>
    </reaction>
</comment>
<dbReference type="EC" id="3.5.99.6" evidence="3"/>
<feature type="site" description="Part of the allosteric site" evidence="3">
    <location>
        <position position="144"/>
    </location>
</feature>
<dbReference type="GO" id="GO:0042802">
    <property type="term" value="F:identical protein binding"/>
    <property type="evidence" value="ECO:0007669"/>
    <property type="project" value="TreeGrafter"/>
</dbReference>
<dbReference type="NCBIfam" id="TIGR00502">
    <property type="entry name" value="nagB"/>
    <property type="match status" value="1"/>
</dbReference>
<dbReference type="InterPro" id="IPR018321">
    <property type="entry name" value="Glucosamine6P_isomerase_CS"/>
</dbReference>
<name>A0A7Y4LIM7_9CORY</name>
<comment type="function">
    <text evidence="3">Catalyzes the reversible isomerization-deamination of glucosamine 6-phosphate (GlcN6P) to form fructose 6-phosphate (Fru6P) and ammonium ion.</text>
</comment>
<comment type="pathway">
    <text evidence="3">Amino-sugar metabolism; N-acetylneuraminate degradation; D-fructose 6-phosphate from N-acetylneuraminate: step 5/5.</text>
</comment>
<dbReference type="AlphaFoldDB" id="A0A7Y4LIM7"/>
<dbReference type="NCBIfam" id="NF001684">
    <property type="entry name" value="PRK00443.1-4"/>
    <property type="match status" value="1"/>
</dbReference>
<feature type="site" description="Part of the allosteric site" evidence="3">
    <location>
        <position position="151"/>
    </location>
</feature>
<comment type="similarity">
    <text evidence="3">Belongs to the glucosamine/galactosamine-6-phosphate isomerase family. NagB subfamily.</text>
</comment>
<dbReference type="RefSeq" id="WP_087454759.1">
    <property type="nucleotide sequence ID" value="NZ_CP021417.2"/>
</dbReference>
<organism evidence="5 6">
    <name type="scientific">Corynebacterium silvaticum</name>
    <dbReference type="NCBI Taxonomy" id="2320431"/>
    <lineage>
        <taxon>Bacteria</taxon>
        <taxon>Bacillati</taxon>
        <taxon>Actinomycetota</taxon>
        <taxon>Actinomycetes</taxon>
        <taxon>Mycobacteriales</taxon>
        <taxon>Corynebacteriaceae</taxon>
        <taxon>Corynebacterium</taxon>
    </lineage>
</organism>
<keyword evidence="3" id="KW-0021">Allosteric enzyme</keyword>
<dbReference type="PROSITE" id="PS01161">
    <property type="entry name" value="GLC_GALNAC_ISOMERASE"/>
    <property type="match status" value="1"/>
</dbReference>
<dbReference type="PANTHER" id="PTHR11280">
    <property type="entry name" value="GLUCOSAMINE-6-PHOSPHATE ISOMERASE"/>
    <property type="match status" value="1"/>
</dbReference>
<dbReference type="Gene3D" id="3.40.50.1360">
    <property type="match status" value="1"/>
</dbReference>
<evidence type="ECO:0000256" key="1">
    <source>
        <dbReference type="ARBA" id="ARBA00022801"/>
    </source>
</evidence>
<dbReference type="GO" id="GO:0006046">
    <property type="term" value="P:N-acetylglucosamine catabolic process"/>
    <property type="evidence" value="ECO:0007669"/>
    <property type="project" value="UniProtKB-UniRule"/>
</dbReference>
<comment type="caution">
    <text evidence="3">Lacks conserved residue(s) required for the propagation of feature annotation.</text>
</comment>